<gene>
    <name evidence="1" type="ORF">F5X71_27195</name>
</gene>
<evidence type="ECO:0000313" key="1">
    <source>
        <dbReference type="EMBL" id="QIS05508.1"/>
    </source>
</evidence>
<dbReference type="EMBL" id="CP046171">
    <property type="protein sequence ID" value="QIS05508.1"/>
    <property type="molecule type" value="Genomic_DNA"/>
</dbReference>
<evidence type="ECO:0000313" key="2">
    <source>
        <dbReference type="Proteomes" id="UP000501705"/>
    </source>
</evidence>
<accession>A0A6G9XX72</accession>
<reference evidence="1 2" key="1">
    <citation type="journal article" date="2019" name="ACS Chem. Biol.">
        <title>Identification and Mobilization of a Cryptic Antibiotic Biosynthesis Gene Locus from a Human-Pathogenic Nocardia Isolate.</title>
        <authorList>
            <person name="Herisse M."/>
            <person name="Ishida K."/>
            <person name="Porter J.L."/>
            <person name="Howden B."/>
            <person name="Hertweck C."/>
            <person name="Stinear T.P."/>
            <person name="Pidot S.J."/>
        </authorList>
    </citation>
    <scope>NUCLEOTIDE SEQUENCE [LARGE SCALE GENOMIC DNA]</scope>
    <source>
        <strain evidence="1 2">AUSMDU00024985</strain>
    </source>
</reference>
<sequence length="286" mass="31384">MSERDLLSEAFVEAARRHGFSCQIVSADHIVLHGGRGRFETSLANLRRVAAGAPQANWFALAADHLATGIATLGLDAQDGVDSFAAVRHSIRTRLYPSAMRAEDAVRRMVAPGLVQRVVLDRAHTVTQVTHEMRREWQIGEYDLFALAEANVRADGPLEHTVHEFDDPLAEGLPLSLLSGSEYATAHVRWLGDYPVTGAAGALVILPARQHMYAYPINDREVLRAGAVLAQLAVNGYAEQPWPVSPSIYRWYEGHLSLAITTRRTETSLSLLASDTFEQLLGTLPD</sequence>
<dbReference type="Proteomes" id="UP000501705">
    <property type="component" value="Chromosome"/>
</dbReference>
<name>A0A6G9XX72_NOCBR</name>
<dbReference type="RefSeq" id="WP_167464577.1">
    <property type="nucleotide sequence ID" value="NZ_CP046171.1"/>
</dbReference>
<protein>
    <submittedName>
        <fullName evidence="1">Uncharacterized protein</fullName>
    </submittedName>
</protein>
<organism evidence="1 2">
    <name type="scientific">Nocardia brasiliensis</name>
    <dbReference type="NCBI Taxonomy" id="37326"/>
    <lineage>
        <taxon>Bacteria</taxon>
        <taxon>Bacillati</taxon>
        <taxon>Actinomycetota</taxon>
        <taxon>Actinomycetes</taxon>
        <taxon>Mycobacteriales</taxon>
        <taxon>Nocardiaceae</taxon>
        <taxon>Nocardia</taxon>
    </lineage>
</organism>
<dbReference type="AlphaFoldDB" id="A0A6G9XX72"/>
<proteinExistence type="predicted"/>